<keyword evidence="4" id="KW-1185">Reference proteome</keyword>
<feature type="transmembrane region" description="Helical" evidence="2">
    <location>
        <begin position="70"/>
        <end position="93"/>
    </location>
</feature>
<evidence type="ECO:0000313" key="3">
    <source>
        <dbReference type="EMBL" id="CAL4998684.1"/>
    </source>
</evidence>
<sequence length="220" mass="23424">MAPPQAPSQTGRSAGAALPRARGGPLALAVDVVLCCFQAALWACCATAAAAIAARQVCGMDSRAAAVTEAYFLASVLAMCLLYFASMLLFAWFPDSFETEDRVRQIDGGGDADADATGPAAERRRPENTGARGRQDARRRSPSTAPIFSLACMLFIPVAVLVNVMHVLQVKQSWMERFCMLAEIGLFDCSAALSIAKFPALMVQLRSTYAKLKRGTAGLN</sequence>
<accession>A0ABC9BC60</accession>
<gene>
    <name evidence="3" type="ORF">URODEC1_LOCUS63940</name>
</gene>
<feature type="compositionally biased region" description="Basic and acidic residues" evidence="1">
    <location>
        <begin position="121"/>
        <end position="139"/>
    </location>
</feature>
<evidence type="ECO:0000256" key="2">
    <source>
        <dbReference type="SAM" id="Phobius"/>
    </source>
</evidence>
<keyword evidence="2" id="KW-1133">Transmembrane helix</keyword>
<proteinExistence type="predicted"/>
<reference evidence="3 4" key="2">
    <citation type="submission" date="2024-10" db="EMBL/GenBank/DDBJ databases">
        <authorList>
            <person name="Ryan C."/>
        </authorList>
    </citation>
    <scope>NUCLEOTIDE SEQUENCE [LARGE SCALE GENOMIC DNA]</scope>
</reference>
<dbReference type="Proteomes" id="UP001497457">
    <property type="component" value="Chromosome 25rd"/>
</dbReference>
<name>A0ABC9BC60_9POAL</name>
<evidence type="ECO:0000313" key="4">
    <source>
        <dbReference type="Proteomes" id="UP001497457"/>
    </source>
</evidence>
<feature type="transmembrane region" description="Helical" evidence="2">
    <location>
        <begin position="26"/>
        <end position="49"/>
    </location>
</feature>
<feature type="transmembrane region" description="Helical" evidence="2">
    <location>
        <begin position="147"/>
        <end position="168"/>
    </location>
</feature>
<evidence type="ECO:0000256" key="1">
    <source>
        <dbReference type="SAM" id="MobiDB-lite"/>
    </source>
</evidence>
<dbReference type="EMBL" id="OZ075135">
    <property type="protein sequence ID" value="CAL4998684.1"/>
    <property type="molecule type" value="Genomic_DNA"/>
</dbReference>
<keyword evidence="2" id="KW-0472">Membrane</keyword>
<dbReference type="AlphaFoldDB" id="A0ABC9BC60"/>
<keyword evidence="2" id="KW-0812">Transmembrane</keyword>
<organism evidence="3 4">
    <name type="scientific">Urochloa decumbens</name>
    <dbReference type="NCBI Taxonomy" id="240449"/>
    <lineage>
        <taxon>Eukaryota</taxon>
        <taxon>Viridiplantae</taxon>
        <taxon>Streptophyta</taxon>
        <taxon>Embryophyta</taxon>
        <taxon>Tracheophyta</taxon>
        <taxon>Spermatophyta</taxon>
        <taxon>Magnoliopsida</taxon>
        <taxon>Liliopsida</taxon>
        <taxon>Poales</taxon>
        <taxon>Poaceae</taxon>
        <taxon>PACMAD clade</taxon>
        <taxon>Panicoideae</taxon>
        <taxon>Panicodae</taxon>
        <taxon>Paniceae</taxon>
        <taxon>Melinidinae</taxon>
        <taxon>Urochloa</taxon>
    </lineage>
</organism>
<protein>
    <submittedName>
        <fullName evidence="3">Uncharacterized protein</fullName>
    </submittedName>
</protein>
<reference evidence="4" key="1">
    <citation type="submission" date="2024-06" db="EMBL/GenBank/DDBJ databases">
        <authorList>
            <person name="Ryan C."/>
        </authorList>
    </citation>
    <scope>NUCLEOTIDE SEQUENCE [LARGE SCALE GENOMIC DNA]</scope>
</reference>
<feature type="region of interest" description="Disordered" evidence="1">
    <location>
        <begin position="108"/>
        <end position="140"/>
    </location>
</feature>